<dbReference type="PANTHER" id="PTHR14859">
    <property type="entry name" value="CALCOFLUOR WHITE HYPERSENSITIVE PROTEIN PRECURSOR"/>
    <property type="match status" value="1"/>
</dbReference>
<dbReference type="InterPro" id="IPR051916">
    <property type="entry name" value="GPI-anchor_lipid_remodeler"/>
</dbReference>
<feature type="chain" id="PRO_5039237838" evidence="1">
    <location>
        <begin position="26"/>
        <end position="258"/>
    </location>
</feature>
<dbReference type="EMBL" id="DXHL01000030">
    <property type="protein sequence ID" value="HIW11110.1"/>
    <property type="molecule type" value="Genomic_DNA"/>
</dbReference>
<protein>
    <submittedName>
        <fullName evidence="3">Endonuclease/exonuclease/phosphatase family protein</fullName>
    </submittedName>
</protein>
<evidence type="ECO:0000313" key="4">
    <source>
        <dbReference type="Proteomes" id="UP000823926"/>
    </source>
</evidence>
<comment type="caution">
    <text evidence="3">The sequence shown here is derived from an EMBL/GenBank/DDBJ whole genome shotgun (WGS) entry which is preliminary data.</text>
</comment>
<dbReference type="GO" id="GO:0016020">
    <property type="term" value="C:membrane"/>
    <property type="evidence" value="ECO:0007669"/>
    <property type="project" value="GOC"/>
</dbReference>
<dbReference type="AlphaFoldDB" id="A0A9D1QD18"/>
<evidence type="ECO:0000313" key="3">
    <source>
        <dbReference type="EMBL" id="HIW11110.1"/>
    </source>
</evidence>
<reference evidence="3" key="1">
    <citation type="journal article" date="2021" name="PeerJ">
        <title>Extensive microbial diversity within the chicken gut microbiome revealed by metagenomics and culture.</title>
        <authorList>
            <person name="Gilroy R."/>
            <person name="Ravi A."/>
            <person name="Getino M."/>
            <person name="Pursley I."/>
            <person name="Horton D.L."/>
            <person name="Alikhan N.F."/>
            <person name="Baker D."/>
            <person name="Gharbi K."/>
            <person name="Hall N."/>
            <person name="Watson M."/>
            <person name="Adriaenssens E.M."/>
            <person name="Foster-Nyarko E."/>
            <person name="Jarju S."/>
            <person name="Secka A."/>
            <person name="Antonio M."/>
            <person name="Oren A."/>
            <person name="Chaudhuri R.R."/>
            <person name="La Ragione R."/>
            <person name="Hildebrand F."/>
            <person name="Pallen M.J."/>
        </authorList>
    </citation>
    <scope>NUCLEOTIDE SEQUENCE</scope>
    <source>
        <strain evidence="3">ChiBcec15-1070</strain>
    </source>
</reference>
<keyword evidence="1" id="KW-0732">Signal</keyword>
<dbReference type="SUPFAM" id="SSF56219">
    <property type="entry name" value="DNase I-like"/>
    <property type="match status" value="1"/>
</dbReference>
<keyword evidence="3" id="KW-0378">Hydrolase</keyword>
<dbReference type="GO" id="GO:0004519">
    <property type="term" value="F:endonuclease activity"/>
    <property type="evidence" value="ECO:0007669"/>
    <property type="project" value="UniProtKB-KW"/>
</dbReference>
<evidence type="ECO:0000256" key="1">
    <source>
        <dbReference type="SAM" id="SignalP"/>
    </source>
</evidence>
<gene>
    <name evidence="3" type="ORF">H9888_06380</name>
</gene>
<dbReference type="Gene3D" id="3.60.10.10">
    <property type="entry name" value="Endonuclease/exonuclease/phosphatase"/>
    <property type="match status" value="1"/>
</dbReference>
<proteinExistence type="predicted"/>
<reference evidence="3" key="2">
    <citation type="submission" date="2021-04" db="EMBL/GenBank/DDBJ databases">
        <authorList>
            <person name="Gilroy R."/>
        </authorList>
    </citation>
    <scope>NUCLEOTIDE SEQUENCE</scope>
    <source>
        <strain evidence="3">ChiBcec15-1070</strain>
    </source>
</reference>
<keyword evidence="3" id="KW-0255">Endonuclease</keyword>
<dbReference type="Pfam" id="PF03372">
    <property type="entry name" value="Exo_endo_phos"/>
    <property type="match status" value="1"/>
</dbReference>
<feature type="signal peptide" evidence="1">
    <location>
        <begin position="1"/>
        <end position="25"/>
    </location>
</feature>
<sequence length="258" mass="29025">MASITAKCAALLLLCAGTLHHAALAENRPHQLRIMTYNVRGGMDIEGVRNYDHAADVIRQCRPDVCALQELDSMTARNGQTDALQEYARRCGMYGTFARAIEYDGGAYGIGLLSREKPDTVLRIPLPGREERRVLLVAEFPDYVFMATHLSLTEADQLTSIRMIDSVAGLYPHKAVYLAGDMNFTPDSEPCHHLRQTFVPLNDTTQCSWPADNPRDAIDYIWGYVGTGHQYRALEREVVHATSQSDHRPVFCRVRYRP</sequence>
<evidence type="ECO:0000259" key="2">
    <source>
        <dbReference type="Pfam" id="PF03372"/>
    </source>
</evidence>
<name>A0A9D1QD18_9BACT</name>
<dbReference type="InterPro" id="IPR036691">
    <property type="entry name" value="Endo/exonu/phosph_ase_sf"/>
</dbReference>
<accession>A0A9D1QD18</accession>
<feature type="domain" description="Endonuclease/exonuclease/phosphatase" evidence="2">
    <location>
        <begin position="35"/>
        <end position="224"/>
    </location>
</feature>
<dbReference type="PANTHER" id="PTHR14859:SF15">
    <property type="entry name" value="ENDONUCLEASE_EXONUCLEASE_PHOSPHATASE DOMAIN-CONTAINING PROTEIN"/>
    <property type="match status" value="1"/>
</dbReference>
<dbReference type="GO" id="GO:0006506">
    <property type="term" value="P:GPI anchor biosynthetic process"/>
    <property type="evidence" value="ECO:0007669"/>
    <property type="project" value="TreeGrafter"/>
</dbReference>
<organism evidence="3 4">
    <name type="scientific">Candidatus Rikenella faecigallinarum</name>
    <dbReference type="NCBI Taxonomy" id="2838745"/>
    <lineage>
        <taxon>Bacteria</taxon>
        <taxon>Pseudomonadati</taxon>
        <taxon>Bacteroidota</taxon>
        <taxon>Bacteroidia</taxon>
        <taxon>Bacteroidales</taxon>
        <taxon>Rikenellaceae</taxon>
        <taxon>Rikenella</taxon>
    </lineage>
</organism>
<keyword evidence="3" id="KW-0540">Nuclease</keyword>
<dbReference type="InterPro" id="IPR005135">
    <property type="entry name" value="Endo/exonuclease/phosphatase"/>
</dbReference>
<dbReference type="Proteomes" id="UP000823926">
    <property type="component" value="Unassembled WGS sequence"/>
</dbReference>